<dbReference type="AlphaFoldDB" id="A0A2P4Z8P9"/>
<reference evidence="4 5" key="1">
    <citation type="journal article" date="2016" name="Genome Announc.">
        <title>Draft Whole-Genome Sequence of Trichoderma gamsii T6085, a Promising Biocontrol Agent of Fusarium Head Blight on Wheat.</title>
        <authorList>
            <person name="Baroncelli R."/>
            <person name="Zapparata A."/>
            <person name="Piaggeschi G."/>
            <person name="Sarrocco S."/>
            <person name="Vannacci G."/>
        </authorList>
    </citation>
    <scope>NUCLEOTIDE SEQUENCE [LARGE SCALE GENOMIC DNA]</scope>
    <source>
        <strain evidence="4 5">T6085</strain>
    </source>
</reference>
<name>A0A2P4Z8P9_9HYPO</name>
<dbReference type="Gene3D" id="3.90.25.10">
    <property type="entry name" value="UDP-galactose 4-epimerase, domain 1"/>
    <property type="match status" value="1"/>
</dbReference>
<dbReference type="GO" id="GO:0016491">
    <property type="term" value="F:oxidoreductase activity"/>
    <property type="evidence" value="ECO:0007669"/>
    <property type="project" value="UniProtKB-KW"/>
</dbReference>
<evidence type="ECO:0000256" key="2">
    <source>
        <dbReference type="ARBA" id="ARBA00023002"/>
    </source>
</evidence>
<comment type="caution">
    <text evidence="4">The sequence shown here is derived from an EMBL/GenBank/DDBJ whole genome shotgun (WGS) entry which is preliminary data.</text>
</comment>
<dbReference type="EMBL" id="JPDN02000063">
    <property type="protein sequence ID" value="PON20664.1"/>
    <property type="molecule type" value="Genomic_DNA"/>
</dbReference>
<dbReference type="Proteomes" id="UP000054821">
    <property type="component" value="Unassembled WGS sequence"/>
</dbReference>
<accession>A0A2P4Z8P9</accession>
<dbReference type="PANTHER" id="PTHR47706">
    <property type="entry name" value="NMRA-LIKE FAMILY PROTEIN"/>
    <property type="match status" value="1"/>
</dbReference>
<evidence type="ECO:0000256" key="1">
    <source>
        <dbReference type="ARBA" id="ARBA00022857"/>
    </source>
</evidence>
<dbReference type="PANTHER" id="PTHR47706:SF9">
    <property type="entry name" value="NMRA-LIKE DOMAIN-CONTAINING PROTEIN-RELATED"/>
    <property type="match status" value="1"/>
</dbReference>
<sequence length="325" mass="35023">MTFKKVVLAGASGNLGARILRNLLESADLVFQVTVLTRSKTNGAESFLSSAGLPLSSPNKPSVVSVEYNDHPALVQSLKGHDVLIAALAGSIAMQVDPLLLSAAQEASVRRIIPSQYTLDMLHPAAQALFQDEWPDAYPFVLAQRYKMLAEAGNPTSYTGILTSMFLDVFLETALFGAYDIRGRKSTLVDDGDAFFTACSTDFIAASVIAVLKLPEEATKNKRIPIAEVRTTGNELVKAIDEVFGIEMNVQYKSSDQMSRERRIALAAGNARAAYALTVAKLAGDGSGPGDLIDGLEFDADGALAFQRKPLKELILLIKQRMLQV</sequence>
<evidence type="ECO:0000259" key="3">
    <source>
        <dbReference type="Pfam" id="PF05368"/>
    </source>
</evidence>
<gene>
    <name evidence="4" type="ORF">TGAM01_v210449</name>
</gene>
<evidence type="ECO:0000313" key="4">
    <source>
        <dbReference type="EMBL" id="PON20664.1"/>
    </source>
</evidence>
<dbReference type="STRING" id="398673.A0A2P4Z8P9"/>
<dbReference type="Pfam" id="PF05368">
    <property type="entry name" value="NmrA"/>
    <property type="match status" value="1"/>
</dbReference>
<dbReference type="RefSeq" id="XP_018657086.1">
    <property type="nucleotide sequence ID" value="XM_018809684.1"/>
</dbReference>
<keyword evidence="1" id="KW-0521">NADP</keyword>
<dbReference type="Gene3D" id="3.40.50.720">
    <property type="entry name" value="NAD(P)-binding Rossmann-like Domain"/>
    <property type="match status" value="1"/>
</dbReference>
<dbReference type="SUPFAM" id="SSF51735">
    <property type="entry name" value="NAD(P)-binding Rossmann-fold domains"/>
    <property type="match status" value="1"/>
</dbReference>
<dbReference type="GeneID" id="29989767"/>
<protein>
    <submittedName>
        <fullName evidence="4">Isoflavone reductase family protein</fullName>
    </submittedName>
</protein>
<dbReference type="InterPro" id="IPR008030">
    <property type="entry name" value="NmrA-like"/>
</dbReference>
<organism evidence="4 5">
    <name type="scientific">Trichoderma gamsii</name>
    <dbReference type="NCBI Taxonomy" id="398673"/>
    <lineage>
        <taxon>Eukaryota</taxon>
        <taxon>Fungi</taxon>
        <taxon>Dikarya</taxon>
        <taxon>Ascomycota</taxon>
        <taxon>Pezizomycotina</taxon>
        <taxon>Sordariomycetes</taxon>
        <taxon>Hypocreomycetidae</taxon>
        <taxon>Hypocreales</taxon>
        <taxon>Hypocreaceae</taxon>
        <taxon>Trichoderma</taxon>
    </lineage>
</organism>
<keyword evidence="5" id="KW-1185">Reference proteome</keyword>
<dbReference type="InterPro" id="IPR051609">
    <property type="entry name" value="NmrA/Isoflavone_reductase-like"/>
</dbReference>
<evidence type="ECO:0000313" key="5">
    <source>
        <dbReference type="Proteomes" id="UP000054821"/>
    </source>
</evidence>
<proteinExistence type="predicted"/>
<feature type="domain" description="NmrA-like" evidence="3">
    <location>
        <begin position="4"/>
        <end position="252"/>
    </location>
</feature>
<keyword evidence="2" id="KW-0560">Oxidoreductase</keyword>
<dbReference type="InterPro" id="IPR036291">
    <property type="entry name" value="NAD(P)-bd_dom_sf"/>
</dbReference>